<dbReference type="RefSeq" id="WP_111313211.1">
    <property type="nucleotide sequence ID" value="NZ_QEQD01000007.1"/>
</dbReference>
<feature type="binding site" evidence="2">
    <location>
        <position position="101"/>
    </location>
    <ligand>
        <name>Fe cation</name>
        <dbReference type="ChEBI" id="CHEBI:24875"/>
    </ligand>
</feature>
<comment type="cofactor">
    <cofactor evidence="2">
        <name>Fe cation</name>
        <dbReference type="ChEBI" id="CHEBI:24875"/>
    </cofactor>
    <text evidence="2">Binds 1 Fe cation per subunit.</text>
</comment>
<dbReference type="EMBL" id="QEQD01000007">
    <property type="protein sequence ID" value="RDF02600.1"/>
    <property type="molecule type" value="Genomic_DNA"/>
</dbReference>
<feature type="binding site" evidence="2">
    <location>
        <position position="103"/>
    </location>
    <ligand>
        <name>Fe cation</name>
        <dbReference type="ChEBI" id="CHEBI:24875"/>
    </ligand>
</feature>
<dbReference type="PANTHER" id="PTHR43212:SF3">
    <property type="entry name" value="QUERCETIN 2,3-DIOXYGENASE"/>
    <property type="match status" value="1"/>
</dbReference>
<evidence type="ECO:0000256" key="3">
    <source>
        <dbReference type="RuleBase" id="RU003457"/>
    </source>
</evidence>
<organism evidence="6 7">
    <name type="scientific">Haemophilus parahaemolyticus</name>
    <dbReference type="NCBI Taxonomy" id="735"/>
    <lineage>
        <taxon>Bacteria</taxon>
        <taxon>Pseudomonadati</taxon>
        <taxon>Pseudomonadota</taxon>
        <taxon>Gammaproteobacteria</taxon>
        <taxon>Pasteurellales</taxon>
        <taxon>Pasteurellaceae</taxon>
        <taxon>Haemophilus</taxon>
    </lineage>
</organism>
<dbReference type="InterPro" id="IPR041602">
    <property type="entry name" value="Quercetinase_C"/>
</dbReference>
<dbReference type="CDD" id="cd20311">
    <property type="entry name" value="cupin_Yhhw_C"/>
    <property type="match status" value="1"/>
</dbReference>
<dbReference type="SUPFAM" id="SSF51182">
    <property type="entry name" value="RmlC-like cupins"/>
    <property type="match status" value="1"/>
</dbReference>
<evidence type="ECO:0000256" key="2">
    <source>
        <dbReference type="PIRSR" id="PIRSR006232-1"/>
    </source>
</evidence>
<reference evidence="6 7" key="1">
    <citation type="submission" date="2018-05" db="EMBL/GenBank/DDBJ databases">
        <title>Draft Genome Sequences for a Diverse set of 7 Haemophilus Species.</title>
        <authorList>
            <person name="Nichols M."/>
            <person name="Topaz N."/>
            <person name="Wang X."/>
            <person name="Wang X."/>
            <person name="Boxrud D."/>
        </authorList>
    </citation>
    <scope>NUCLEOTIDE SEQUENCE [LARGE SCALE GENOMIC DNA]</scope>
    <source>
        <strain evidence="6 7">C2010039593</strain>
    </source>
</reference>
<keyword evidence="2" id="KW-0479">Metal-binding</keyword>
<dbReference type="Pfam" id="PF17954">
    <property type="entry name" value="Pirin_C_2"/>
    <property type="match status" value="1"/>
</dbReference>
<dbReference type="Gene3D" id="2.60.120.10">
    <property type="entry name" value="Jelly Rolls"/>
    <property type="match status" value="2"/>
</dbReference>
<sequence length="229" mass="26185">MLKIRRANERGHANHGWLKAYHSFSFADYFDRNHMHFSDLRVINEDFVQPTMGFGMHPHKDMEILTYVLEGKIAHKDSMGNVKEFNAGEFQVMSAGSGVYHSEFNPSETDVLHLLQIWIMPNEYGITPRYGQKQFADKEGATLILSPNAEGGSFKVYQEMKLWRYQYGVNQTAEIKLESHRNYWLQVVKGSLTVNGVELNSSDALAVSDETLLELQTASAVEFLLFDLK</sequence>
<feature type="domain" description="Quercetin 2,3-dioxygenase C-terminal cupin" evidence="5">
    <location>
        <begin position="143"/>
        <end position="228"/>
    </location>
</feature>
<gene>
    <name evidence="6" type="ORF">DPV98_07065</name>
</gene>
<protein>
    <submittedName>
        <fullName evidence="6">Pirin family protein</fullName>
    </submittedName>
</protein>
<dbReference type="PANTHER" id="PTHR43212">
    <property type="entry name" value="QUERCETIN 2,3-DIOXYGENASE"/>
    <property type="match status" value="1"/>
</dbReference>
<dbReference type="GO" id="GO:0046872">
    <property type="term" value="F:metal ion binding"/>
    <property type="evidence" value="ECO:0007669"/>
    <property type="project" value="UniProtKB-KW"/>
</dbReference>
<dbReference type="CDD" id="cd02910">
    <property type="entry name" value="cupin_Yhhw_N"/>
    <property type="match status" value="1"/>
</dbReference>
<feature type="domain" description="Pirin N-terminal" evidence="4">
    <location>
        <begin position="8"/>
        <end position="119"/>
    </location>
</feature>
<name>A0A369ZAU8_HAEPH</name>
<comment type="similarity">
    <text evidence="1 3">Belongs to the pirin family.</text>
</comment>
<evidence type="ECO:0000259" key="4">
    <source>
        <dbReference type="Pfam" id="PF02678"/>
    </source>
</evidence>
<dbReference type="InterPro" id="IPR014710">
    <property type="entry name" value="RmlC-like_jellyroll"/>
</dbReference>
<evidence type="ECO:0000256" key="1">
    <source>
        <dbReference type="ARBA" id="ARBA00008416"/>
    </source>
</evidence>
<accession>A0A369ZAU8</accession>
<evidence type="ECO:0000259" key="5">
    <source>
        <dbReference type="Pfam" id="PF17954"/>
    </source>
</evidence>
<dbReference type="InterPro" id="IPR003829">
    <property type="entry name" value="Pirin_N_dom"/>
</dbReference>
<feature type="binding site" evidence="2">
    <location>
        <position position="57"/>
    </location>
    <ligand>
        <name>Fe cation</name>
        <dbReference type="ChEBI" id="CHEBI:24875"/>
    </ligand>
</feature>
<keyword evidence="2" id="KW-0408">Iron</keyword>
<evidence type="ECO:0000313" key="7">
    <source>
        <dbReference type="Proteomes" id="UP000253999"/>
    </source>
</evidence>
<dbReference type="Pfam" id="PF02678">
    <property type="entry name" value="Pirin"/>
    <property type="match status" value="1"/>
</dbReference>
<comment type="caution">
    <text evidence="6">The sequence shown here is derived from an EMBL/GenBank/DDBJ whole genome shotgun (WGS) entry which is preliminary data.</text>
</comment>
<dbReference type="Proteomes" id="UP000253999">
    <property type="component" value="Unassembled WGS sequence"/>
</dbReference>
<dbReference type="PIRSF" id="PIRSF006232">
    <property type="entry name" value="Pirin"/>
    <property type="match status" value="1"/>
</dbReference>
<dbReference type="AlphaFoldDB" id="A0A369ZAU8"/>
<feature type="binding site" evidence="2">
    <location>
        <position position="59"/>
    </location>
    <ligand>
        <name>Fe cation</name>
        <dbReference type="ChEBI" id="CHEBI:24875"/>
    </ligand>
</feature>
<dbReference type="InterPro" id="IPR011051">
    <property type="entry name" value="RmlC_Cupin_sf"/>
</dbReference>
<evidence type="ECO:0000313" key="6">
    <source>
        <dbReference type="EMBL" id="RDF02600.1"/>
    </source>
</evidence>
<dbReference type="InterPro" id="IPR012093">
    <property type="entry name" value="Pirin"/>
</dbReference>
<proteinExistence type="inferred from homology"/>